<dbReference type="AlphaFoldDB" id="A0A897N7L7"/>
<dbReference type="EMBL" id="CP064787">
    <property type="protein sequence ID" value="QSG06386.1"/>
    <property type="molecule type" value="Genomic_DNA"/>
</dbReference>
<organism evidence="1 2">
    <name type="scientific">Halapricum desulfuricans</name>
    <dbReference type="NCBI Taxonomy" id="2841257"/>
    <lineage>
        <taxon>Archaea</taxon>
        <taxon>Methanobacteriati</taxon>
        <taxon>Methanobacteriota</taxon>
        <taxon>Stenosarchaea group</taxon>
        <taxon>Halobacteria</taxon>
        <taxon>Halobacteriales</taxon>
        <taxon>Haloarculaceae</taxon>
        <taxon>Halapricum</taxon>
    </lineage>
</organism>
<gene>
    <name evidence="1" type="ORF">HSR121_2054</name>
</gene>
<name>A0A897N7L7_9EURY</name>
<proteinExistence type="predicted"/>
<dbReference type="Proteomes" id="UP000663525">
    <property type="component" value="Chromosome"/>
</dbReference>
<evidence type="ECO:0000313" key="2">
    <source>
        <dbReference type="Proteomes" id="UP000663525"/>
    </source>
</evidence>
<accession>A0A897N7L7</accession>
<sequence length="97" mass="10735">MLLEEFSAGYWLAPTLEVIEYGGKWAIVQDDVFDEMVAETGLNPPIASVGGGHFEIYPDRQIPEDYLAIPRDVASGVKNGDAVLISKQNGREFLTYE</sequence>
<evidence type="ECO:0000313" key="1">
    <source>
        <dbReference type="EMBL" id="QSG06386.1"/>
    </source>
</evidence>
<reference evidence="1" key="1">
    <citation type="submission" date="2020-11" db="EMBL/GenBank/DDBJ databases">
        <title>Carbohydrate-dependent, anaerobic sulfur respiration: A novel catabolism in halophilic archaea.</title>
        <authorList>
            <person name="Sorokin D.Y."/>
            <person name="Messina E."/>
            <person name="Smedile F."/>
            <person name="La Cono V."/>
            <person name="Hallsworth J.E."/>
            <person name="Yakimov M.M."/>
        </authorList>
    </citation>
    <scope>NUCLEOTIDE SEQUENCE</scope>
    <source>
        <strain evidence="1">HSR12-1</strain>
    </source>
</reference>
<protein>
    <submittedName>
        <fullName evidence="1">Uncharacterized protein</fullName>
    </submittedName>
</protein>